<dbReference type="RefSeq" id="WP_302050177.1">
    <property type="nucleotide sequence ID" value="NZ_JAMJEV010000030.1"/>
</dbReference>
<keyword evidence="3" id="KW-0547">Nucleotide-binding</keyword>
<dbReference type="PANTHER" id="PTHR43166">
    <property type="entry name" value="AMINO ACID IMPORT ATP-BINDING PROTEIN"/>
    <property type="match status" value="1"/>
</dbReference>
<evidence type="ECO:0000313" key="9">
    <source>
        <dbReference type="Proteomes" id="UP001176021"/>
    </source>
</evidence>
<evidence type="ECO:0000259" key="7">
    <source>
        <dbReference type="PROSITE" id="PS50893"/>
    </source>
</evidence>
<evidence type="ECO:0000256" key="4">
    <source>
        <dbReference type="ARBA" id="ARBA00022840"/>
    </source>
</evidence>
<dbReference type="InterPro" id="IPR027417">
    <property type="entry name" value="P-loop_NTPase"/>
</dbReference>
<dbReference type="PROSITE" id="PS50893">
    <property type="entry name" value="ABC_TRANSPORTER_2"/>
    <property type="match status" value="1"/>
</dbReference>
<comment type="caution">
    <text evidence="8">The sequence shown here is derived from an EMBL/GenBank/DDBJ whole genome shotgun (WGS) entry which is preliminary data.</text>
</comment>
<keyword evidence="5" id="KW-1278">Translocase</keyword>
<dbReference type="GO" id="GO:0005524">
    <property type="term" value="F:ATP binding"/>
    <property type="evidence" value="ECO:0007669"/>
    <property type="project" value="UniProtKB-KW"/>
</dbReference>
<sequence>MDIIVAEGLSKVYPNGQGLHKVSFSLSKGELIGIVGPSGAGKSTFLRLLCGAIFPSEGTLNILGQEMSHLNRRQLQTLRSKIATVYQNFNVIPSLDVARNVFMGRAGKLSYASVVRGAFRLTAKEESEIEEILAMLGIEDKLYERCQELSGGQQQRVAVARAIYCGAELILADEPIASVDPATAELILQLFQSLNKQGKTILLSLHQIDSALKYCSKILAFDHGTLVYNGCPEDYIKSDVSKKIMGNVPRTGVKVV</sequence>
<keyword evidence="6" id="KW-0472">Membrane</keyword>
<evidence type="ECO:0000256" key="6">
    <source>
        <dbReference type="ARBA" id="ARBA00023136"/>
    </source>
</evidence>
<name>A0ABT8QWG3_9FIRM</name>
<keyword evidence="1" id="KW-0813">Transport</keyword>
<dbReference type="InterPro" id="IPR003439">
    <property type="entry name" value="ABC_transporter-like_ATP-bd"/>
</dbReference>
<accession>A0ABT8QWG3</accession>
<dbReference type="InterPro" id="IPR017871">
    <property type="entry name" value="ABC_transporter-like_CS"/>
</dbReference>
<evidence type="ECO:0000256" key="1">
    <source>
        <dbReference type="ARBA" id="ARBA00022448"/>
    </source>
</evidence>
<feature type="domain" description="ABC transporter" evidence="7">
    <location>
        <begin position="4"/>
        <end position="248"/>
    </location>
</feature>
<reference evidence="8" key="1">
    <citation type="submission" date="2022-05" db="EMBL/GenBank/DDBJ databases">
        <title>Expanded diversity of anoxic marine methylotrophy in a Black Sea sulfate reducing microorganism.</title>
        <authorList>
            <person name="Fischer P.Q."/>
            <person name="Stams A.J.M."/>
            <person name="Villanueva L."/>
            <person name="Sousa D.Z."/>
        </authorList>
    </citation>
    <scope>NUCLEOTIDE SEQUENCE</scope>
    <source>
        <strain evidence="8">P130</strain>
    </source>
</reference>
<organism evidence="8 9">
    <name type="scientific">Desulfosporosinus nitroreducens</name>
    <dbReference type="NCBI Taxonomy" id="2018668"/>
    <lineage>
        <taxon>Bacteria</taxon>
        <taxon>Bacillati</taxon>
        <taxon>Bacillota</taxon>
        <taxon>Clostridia</taxon>
        <taxon>Eubacteriales</taxon>
        <taxon>Desulfitobacteriaceae</taxon>
        <taxon>Desulfosporosinus</taxon>
    </lineage>
</organism>
<evidence type="ECO:0000256" key="3">
    <source>
        <dbReference type="ARBA" id="ARBA00022741"/>
    </source>
</evidence>
<dbReference type="SMART" id="SM00382">
    <property type="entry name" value="AAA"/>
    <property type="match status" value="1"/>
</dbReference>
<dbReference type="Pfam" id="PF00005">
    <property type="entry name" value="ABC_tran"/>
    <property type="match status" value="1"/>
</dbReference>
<protein>
    <submittedName>
        <fullName evidence="8">ATP-binding cassette domain-containing protein</fullName>
    </submittedName>
</protein>
<keyword evidence="4 8" id="KW-0067">ATP-binding</keyword>
<evidence type="ECO:0000256" key="5">
    <source>
        <dbReference type="ARBA" id="ARBA00022967"/>
    </source>
</evidence>
<keyword evidence="9" id="KW-1185">Reference proteome</keyword>
<dbReference type="PANTHER" id="PTHR43166:SF6">
    <property type="entry name" value="PHOSPHONATES IMPORT ATP-BINDING PROTEIN PHNC"/>
    <property type="match status" value="1"/>
</dbReference>
<evidence type="ECO:0000313" key="8">
    <source>
        <dbReference type="EMBL" id="MDO0825687.1"/>
    </source>
</evidence>
<keyword evidence="2" id="KW-1003">Cell membrane</keyword>
<dbReference type="InterPro" id="IPR003593">
    <property type="entry name" value="AAA+_ATPase"/>
</dbReference>
<proteinExistence type="predicted"/>
<dbReference type="Gene3D" id="3.40.50.300">
    <property type="entry name" value="P-loop containing nucleotide triphosphate hydrolases"/>
    <property type="match status" value="1"/>
</dbReference>
<dbReference type="EMBL" id="JAMJEV010000030">
    <property type="protein sequence ID" value="MDO0825687.1"/>
    <property type="molecule type" value="Genomic_DNA"/>
</dbReference>
<gene>
    <name evidence="8" type="ORF">M8H41_23020</name>
</gene>
<dbReference type="InterPro" id="IPR050086">
    <property type="entry name" value="MetN_ABC_transporter-like"/>
</dbReference>
<dbReference type="SUPFAM" id="SSF52540">
    <property type="entry name" value="P-loop containing nucleoside triphosphate hydrolases"/>
    <property type="match status" value="1"/>
</dbReference>
<dbReference type="Proteomes" id="UP001176021">
    <property type="component" value="Unassembled WGS sequence"/>
</dbReference>
<evidence type="ECO:0000256" key="2">
    <source>
        <dbReference type="ARBA" id="ARBA00022475"/>
    </source>
</evidence>
<dbReference type="PROSITE" id="PS00211">
    <property type="entry name" value="ABC_TRANSPORTER_1"/>
    <property type="match status" value="1"/>
</dbReference>